<dbReference type="Gene3D" id="3.40.50.410">
    <property type="entry name" value="von Willebrand factor, type A domain"/>
    <property type="match status" value="1"/>
</dbReference>
<evidence type="ECO:0000313" key="3">
    <source>
        <dbReference type="Proteomes" id="UP000254467"/>
    </source>
</evidence>
<dbReference type="Gene3D" id="3.40.190.10">
    <property type="entry name" value="Periplasmic binding protein-like II"/>
    <property type="match status" value="2"/>
</dbReference>
<dbReference type="RefSeq" id="WP_018581427.1">
    <property type="nucleotide sequence ID" value="NZ_UFXQ01000001.1"/>
</dbReference>
<dbReference type="PROSITE" id="PS50234">
    <property type="entry name" value="VWFA"/>
    <property type="match status" value="1"/>
</dbReference>
<sequence>MNRVWLALVALLAGIGLVGCAGEAPDSGIFSRGKNFDDEPLTIVAATELQDLEPLVNQASEDLGFPIILRSPTGTLENSQMLKQGGYDGTVDATWFATNRYVDLIGAQDKLADETKIATSPVAFGVWTESAKRLGWDTEQPTWAEFAEAAANNEFTFGMTDPTASNSGFSALVSVSTSFADTGQALTREDIHKIHEPMKKLYQAQDLVSGSSGWLAGTFVDNPGKLDAIINYESTLYQLRDEGHPITVVIPRDGVISADYPLSTLAQPATEQAGEKVAALTEWLLNHQEEIAQTYRRPVERVDSVPEELSRQGVIELAFPGDQLVVDTLLDAYNNEYRNPGSTTYVLDTSGSMEGMRMASLKAIMDGLISGESFTVTGDVSLRDNEKVTIWPFDPTVEPMTQVINRGDPQAIAELSNYAEGLEAEGMTPLYSTLLAALREADTESGIPSIVLLSDGAVTEGPDYYRFEAEYATLPEETKEIPVFVILYGEASEEEMTWLADLTGGKVFNAIDGDLPQVFKEIRAYQ</sequence>
<evidence type="ECO:0000259" key="1">
    <source>
        <dbReference type="PROSITE" id="PS50234"/>
    </source>
</evidence>
<keyword evidence="3" id="KW-1185">Reference proteome</keyword>
<reference evidence="2 3" key="1">
    <citation type="submission" date="2018-06" db="EMBL/GenBank/DDBJ databases">
        <authorList>
            <consortium name="Pathogen Informatics"/>
            <person name="Doyle S."/>
        </authorList>
    </citation>
    <scope>NUCLEOTIDE SEQUENCE [LARGE SCALE GENOMIC DNA]</scope>
    <source>
        <strain evidence="2 3">NCTC11862</strain>
    </source>
</reference>
<dbReference type="EMBL" id="UFXQ01000001">
    <property type="protein sequence ID" value="STC70372.1"/>
    <property type="molecule type" value="Genomic_DNA"/>
</dbReference>
<gene>
    <name evidence="2" type="ORF">NCTC11862_02186</name>
</gene>
<dbReference type="Pfam" id="PF13416">
    <property type="entry name" value="SBP_bac_8"/>
    <property type="match status" value="1"/>
</dbReference>
<dbReference type="STRING" id="35756.GCA_001044155_01685"/>
<dbReference type="PROSITE" id="PS51257">
    <property type="entry name" value="PROKAR_LIPOPROTEIN"/>
    <property type="match status" value="1"/>
</dbReference>
<feature type="domain" description="VWFA" evidence="1">
    <location>
        <begin position="342"/>
        <end position="526"/>
    </location>
</feature>
<accession>A0A376CQ28</accession>
<dbReference type="Pfam" id="PF13768">
    <property type="entry name" value="VWA_3"/>
    <property type="match status" value="1"/>
</dbReference>
<evidence type="ECO:0000313" key="2">
    <source>
        <dbReference type="EMBL" id="STC70372.1"/>
    </source>
</evidence>
<dbReference type="SUPFAM" id="SSF53300">
    <property type="entry name" value="vWA-like"/>
    <property type="match status" value="1"/>
</dbReference>
<dbReference type="OrthoDB" id="3170630at2"/>
<dbReference type="InterPro" id="IPR002035">
    <property type="entry name" value="VWF_A"/>
</dbReference>
<protein>
    <submittedName>
        <fullName evidence="2">Mg-chelatase subunit</fullName>
    </submittedName>
</protein>
<dbReference type="Proteomes" id="UP000254467">
    <property type="component" value="Unassembled WGS sequence"/>
</dbReference>
<dbReference type="AlphaFoldDB" id="A0A376CQ28"/>
<dbReference type="InterPro" id="IPR036465">
    <property type="entry name" value="vWFA_dom_sf"/>
</dbReference>
<proteinExistence type="predicted"/>
<organism evidence="2 3">
    <name type="scientific">Corynebacterium pilosum</name>
    <dbReference type="NCBI Taxonomy" id="35756"/>
    <lineage>
        <taxon>Bacteria</taxon>
        <taxon>Bacillati</taxon>
        <taxon>Actinomycetota</taxon>
        <taxon>Actinomycetes</taxon>
        <taxon>Mycobacteriales</taxon>
        <taxon>Corynebacteriaceae</taxon>
        <taxon>Corynebacterium</taxon>
    </lineage>
</organism>
<name>A0A376CQ28_9CORY</name>
<dbReference type="InterPro" id="IPR006059">
    <property type="entry name" value="SBP"/>
</dbReference>
<dbReference type="SUPFAM" id="SSF53850">
    <property type="entry name" value="Periplasmic binding protein-like II"/>
    <property type="match status" value="1"/>
</dbReference>